<evidence type="ECO:0000256" key="1">
    <source>
        <dbReference type="ARBA" id="ARBA00004651"/>
    </source>
</evidence>
<dbReference type="Proteomes" id="UP000033452">
    <property type="component" value="Unassembled WGS sequence"/>
</dbReference>
<comment type="subcellular location">
    <subcellularLocation>
        <location evidence="1">Cell membrane</location>
        <topology evidence="1">Multi-pass membrane protein</topology>
    </subcellularLocation>
</comment>
<dbReference type="PANTHER" id="PTHR30250:SF11">
    <property type="entry name" value="O-ANTIGEN TRANSPORTER-RELATED"/>
    <property type="match status" value="1"/>
</dbReference>
<gene>
    <name evidence="7" type="ORF">TW77_21500</name>
</gene>
<protein>
    <recommendedName>
        <fullName evidence="9">Polysaccharide biosynthesis protein C-terminal domain-containing protein</fullName>
    </recommendedName>
</protein>
<feature type="transmembrane region" description="Helical" evidence="6">
    <location>
        <begin position="12"/>
        <end position="30"/>
    </location>
</feature>
<feature type="transmembrane region" description="Helical" evidence="6">
    <location>
        <begin position="144"/>
        <end position="163"/>
    </location>
</feature>
<evidence type="ECO:0000256" key="4">
    <source>
        <dbReference type="ARBA" id="ARBA00022989"/>
    </source>
</evidence>
<dbReference type="PATRIC" id="fig|43658.5.peg.4531"/>
<evidence type="ECO:0000256" key="6">
    <source>
        <dbReference type="SAM" id="Phobius"/>
    </source>
</evidence>
<keyword evidence="5 6" id="KW-0472">Membrane</keyword>
<accession>A0A0F4QF07</accession>
<organism evidence="7 8">
    <name type="scientific">Pseudoalteromonas rubra</name>
    <dbReference type="NCBI Taxonomy" id="43658"/>
    <lineage>
        <taxon>Bacteria</taxon>
        <taxon>Pseudomonadati</taxon>
        <taxon>Pseudomonadota</taxon>
        <taxon>Gammaproteobacteria</taxon>
        <taxon>Alteromonadales</taxon>
        <taxon>Pseudoalteromonadaceae</taxon>
        <taxon>Pseudoalteromonas</taxon>
    </lineage>
</organism>
<evidence type="ECO:0000256" key="2">
    <source>
        <dbReference type="ARBA" id="ARBA00022475"/>
    </source>
</evidence>
<evidence type="ECO:0008006" key="9">
    <source>
        <dbReference type="Google" id="ProtNLM"/>
    </source>
</evidence>
<keyword evidence="4 6" id="KW-1133">Transmembrane helix</keyword>
<dbReference type="EMBL" id="JXYA01000061">
    <property type="protein sequence ID" value="KJZ05829.1"/>
    <property type="molecule type" value="Genomic_DNA"/>
</dbReference>
<keyword evidence="3 6" id="KW-0812">Transmembrane</keyword>
<dbReference type="InterPro" id="IPR002797">
    <property type="entry name" value="Polysacc_synth"/>
</dbReference>
<feature type="transmembrane region" description="Helical" evidence="6">
    <location>
        <begin position="289"/>
        <end position="312"/>
    </location>
</feature>
<feature type="transmembrane region" description="Helical" evidence="6">
    <location>
        <begin position="324"/>
        <end position="346"/>
    </location>
</feature>
<name>A0A0F4QF07_9GAMM</name>
<feature type="transmembrane region" description="Helical" evidence="6">
    <location>
        <begin position="85"/>
        <end position="106"/>
    </location>
</feature>
<dbReference type="AlphaFoldDB" id="A0A0F4QF07"/>
<dbReference type="RefSeq" id="WP_046007014.1">
    <property type="nucleotide sequence ID" value="NZ_JXYA01000061.1"/>
</dbReference>
<evidence type="ECO:0000313" key="8">
    <source>
        <dbReference type="Proteomes" id="UP000033452"/>
    </source>
</evidence>
<feature type="transmembrane region" description="Helical" evidence="6">
    <location>
        <begin position="377"/>
        <end position="399"/>
    </location>
</feature>
<keyword evidence="8" id="KW-1185">Reference proteome</keyword>
<feature type="transmembrane region" description="Helical" evidence="6">
    <location>
        <begin position="246"/>
        <end position="268"/>
    </location>
</feature>
<feature type="transmembrane region" description="Helical" evidence="6">
    <location>
        <begin position="112"/>
        <end position="132"/>
    </location>
</feature>
<feature type="transmembrane region" description="Helical" evidence="6">
    <location>
        <begin position="211"/>
        <end position="234"/>
    </location>
</feature>
<feature type="transmembrane region" description="Helical" evidence="6">
    <location>
        <begin position="42"/>
        <end position="64"/>
    </location>
</feature>
<dbReference type="Pfam" id="PF01943">
    <property type="entry name" value="Polysacc_synt"/>
    <property type="match status" value="1"/>
</dbReference>
<dbReference type="PANTHER" id="PTHR30250">
    <property type="entry name" value="PST FAMILY PREDICTED COLANIC ACID TRANSPORTER"/>
    <property type="match status" value="1"/>
</dbReference>
<evidence type="ECO:0000256" key="5">
    <source>
        <dbReference type="ARBA" id="ARBA00023136"/>
    </source>
</evidence>
<evidence type="ECO:0000313" key="7">
    <source>
        <dbReference type="EMBL" id="KJZ05829.1"/>
    </source>
</evidence>
<feature type="transmembrane region" description="Helical" evidence="6">
    <location>
        <begin position="353"/>
        <end position="371"/>
    </location>
</feature>
<sequence length="420" mass="46902">MNILGKNFGGYFLSFFMVKACLFLSSILVARNIDVTTAGNYFLVLSIAGVISSLTSVTVGKFAFKYISEDKSSKLHDLYFKQLNLYWLISVVFFLLIAFFAMRYLYLFDANMAIVALVFICVYSLSHLLSWYLRLYKKDSLSQLVILAQPFVVCCLVATTLFSNSRVEIDYNIIVLSSLISGAIALLFLNKGMNLSVGSSVAMLDMQSFKYFFLASFSAIWLNEIDNLMIPFILGVSELSDYKLAFTYSSIILLILTLVGNVIPRKVTTILEKKDYSKLRTFYFKSVKMMALLSISVSVFVAQVLSFFRSFFFSAGNGEVLLCFYVLLGCFTLVAVLGVVSFFAIYVGLEKLVANNIIVFGFLNVVGNFFLISEFGIIGAALSTGLSTLLSYIVLNFYFINRLNHLLSPEKLPQKGGSNA</sequence>
<dbReference type="InterPro" id="IPR050833">
    <property type="entry name" value="Poly_Biosynth_Transport"/>
</dbReference>
<reference evidence="7 8" key="1">
    <citation type="journal article" date="2015" name="BMC Genomics">
        <title>Genome mining reveals unlocked bioactive potential of marine Gram-negative bacteria.</title>
        <authorList>
            <person name="Machado H."/>
            <person name="Sonnenschein E.C."/>
            <person name="Melchiorsen J."/>
            <person name="Gram L."/>
        </authorList>
    </citation>
    <scope>NUCLEOTIDE SEQUENCE [LARGE SCALE GENOMIC DNA]</scope>
    <source>
        <strain evidence="7 8">S2471</strain>
    </source>
</reference>
<proteinExistence type="predicted"/>
<keyword evidence="2" id="KW-1003">Cell membrane</keyword>
<evidence type="ECO:0000256" key="3">
    <source>
        <dbReference type="ARBA" id="ARBA00022692"/>
    </source>
</evidence>
<comment type="caution">
    <text evidence="7">The sequence shown here is derived from an EMBL/GenBank/DDBJ whole genome shotgun (WGS) entry which is preliminary data.</text>
</comment>
<dbReference type="GO" id="GO:0005886">
    <property type="term" value="C:plasma membrane"/>
    <property type="evidence" value="ECO:0007669"/>
    <property type="project" value="UniProtKB-SubCell"/>
</dbReference>
<feature type="transmembrane region" description="Helical" evidence="6">
    <location>
        <begin position="169"/>
        <end position="190"/>
    </location>
</feature>